<dbReference type="AlphaFoldDB" id="A0AAD5T8Q2"/>
<evidence type="ECO:0000313" key="2">
    <source>
        <dbReference type="Proteomes" id="UP001211907"/>
    </source>
</evidence>
<dbReference type="PANTHER" id="PTHR46224:SF64">
    <property type="entry name" value="IQ MOTIF AND ANKYRIN REPEAT DOMAIN-CONTAINING PROTEIN 1"/>
    <property type="match status" value="1"/>
</dbReference>
<gene>
    <name evidence="1" type="ORF">HK100_004929</name>
</gene>
<dbReference type="InterPro" id="IPR051616">
    <property type="entry name" value="Cul2-RING_E3_ligase_SR"/>
</dbReference>
<dbReference type="InterPro" id="IPR036770">
    <property type="entry name" value="Ankyrin_rpt-contain_sf"/>
</dbReference>
<dbReference type="InterPro" id="IPR002110">
    <property type="entry name" value="Ankyrin_rpt"/>
</dbReference>
<dbReference type="PANTHER" id="PTHR46224">
    <property type="entry name" value="ANKYRIN REPEAT FAMILY PROTEIN"/>
    <property type="match status" value="1"/>
</dbReference>
<organism evidence="1 2">
    <name type="scientific">Physocladia obscura</name>
    <dbReference type="NCBI Taxonomy" id="109957"/>
    <lineage>
        <taxon>Eukaryota</taxon>
        <taxon>Fungi</taxon>
        <taxon>Fungi incertae sedis</taxon>
        <taxon>Chytridiomycota</taxon>
        <taxon>Chytridiomycota incertae sedis</taxon>
        <taxon>Chytridiomycetes</taxon>
        <taxon>Chytridiales</taxon>
        <taxon>Chytriomycetaceae</taxon>
        <taxon>Physocladia</taxon>
    </lineage>
</organism>
<comment type="caution">
    <text evidence="1">The sequence shown here is derived from an EMBL/GenBank/DDBJ whole genome shotgun (WGS) entry which is preliminary data.</text>
</comment>
<evidence type="ECO:0000313" key="1">
    <source>
        <dbReference type="EMBL" id="KAJ3132834.1"/>
    </source>
</evidence>
<reference evidence="1" key="1">
    <citation type="submission" date="2020-05" db="EMBL/GenBank/DDBJ databases">
        <title>Phylogenomic resolution of chytrid fungi.</title>
        <authorList>
            <person name="Stajich J.E."/>
            <person name="Amses K."/>
            <person name="Simmons R."/>
            <person name="Seto K."/>
            <person name="Myers J."/>
            <person name="Bonds A."/>
            <person name="Quandt C.A."/>
            <person name="Barry K."/>
            <person name="Liu P."/>
            <person name="Grigoriev I."/>
            <person name="Longcore J.E."/>
            <person name="James T.Y."/>
        </authorList>
    </citation>
    <scope>NUCLEOTIDE SEQUENCE</scope>
    <source>
        <strain evidence="1">JEL0513</strain>
    </source>
</reference>
<dbReference type="SMART" id="SM00248">
    <property type="entry name" value="ANK"/>
    <property type="match status" value="4"/>
</dbReference>
<keyword evidence="2" id="KW-1185">Reference proteome</keyword>
<dbReference type="Gene3D" id="1.25.40.20">
    <property type="entry name" value="Ankyrin repeat-containing domain"/>
    <property type="match status" value="1"/>
</dbReference>
<dbReference type="SUPFAM" id="SSF48403">
    <property type="entry name" value="Ankyrin repeat"/>
    <property type="match status" value="1"/>
</dbReference>
<dbReference type="Proteomes" id="UP001211907">
    <property type="component" value="Unassembled WGS sequence"/>
</dbReference>
<sequence>MPEKKASPIERCPQELIRHIVRFLPVSASINDIGYASMSIFGHLIFRDIAFAREHFRFQFRLCATNSTETIWEFMDRIGVKDSNWKALPFNYQTGIYAELCCANRQPNLPLLTSEPENGVMWHGRWPSSAAKSFKQIWLLLNTSGFNPGAGQNRALIWASYRGHLRVVKLLLTLESVNPRDCENCAIFSAAREGHADVVALLLKYVDPRVGWQGKYTPLFAAIYNNRPEVVKLLLGDGRVDPRWNEDFAIGKACELGHLEIVRILLQDKRVVAGFNEVRIACVNAQFHVVKLLLIDARRVKLESEEAFELHNLCGSISHIPKLLWKSVAMNGGTVCSDL</sequence>
<dbReference type="Pfam" id="PF12796">
    <property type="entry name" value="Ank_2"/>
    <property type="match status" value="1"/>
</dbReference>
<accession>A0AAD5T8Q2</accession>
<protein>
    <recommendedName>
        <fullName evidence="3">Ankyrin</fullName>
    </recommendedName>
</protein>
<evidence type="ECO:0008006" key="3">
    <source>
        <dbReference type="Google" id="ProtNLM"/>
    </source>
</evidence>
<dbReference type="EMBL" id="JADGJH010000236">
    <property type="protein sequence ID" value="KAJ3132834.1"/>
    <property type="molecule type" value="Genomic_DNA"/>
</dbReference>
<proteinExistence type="predicted"/>
<name>A0AAD5T8Q2_9FUNG</name>